<evidence type="ECO:0000256" key="1">
    <source>
        <dbReference type="SAM" id="MobiDB-lite"/>
    </source>
</evidence>
<dbReference type="VEuPathDB" id="GiardiaDB:SS50377_20570"/>
<sequence length="661" mass="75887">MTHLTLDVNTPQTTSANLQKLLALYQQNQSAANRAIFVSAFALSAANSQFLANSLLKIMRKGLKIDFSLHEDVFRSLPNFLSKFLSKENQVLLVDLQLACLYLRPPTGDFLLEKSLPENSSQIFPSGAFYDFLDTFLTSKFISKTGLNYIIFRIKQYKDLFFFSLFYCKNLNVISQKQLIFVQNVLDSGMQKAKFFDFSAEKLAVPVGFSAEIDDFYEIEERKIVQKGVENENQNGILLDLEPAQKQTQDDKLAQLTQKRLLKNKKYKEAEFESFLVLKYDFPLLQIKKSIFNNIIQQYEQLEKTYFKELNSIISEQNGFAGVEILDTITKIYENLPSSRMVMLTLMLVLIRSSNAQIHDFYGKVYDEITVENFSVENKTHIYYILKQIFQKSTNLMTKLAILLKLNSVILHIPSDAQFYALLLSFSAFLREPKLRFLISREQENIEFSASKIVRNRSFEAVLEHLNALFAADNLESIQLLEWNLLQNSTSNHIFTYIQQVIQGNSIENDLDLDEFATLNLQKVISEQQGQRQELGREQLFAGDNIARIERRLFGSAGNASDTKAEFRSEIDFPEFVAQAARAQSGGSLMLQSVKFHAKMRVFVEICSEINGFWEWKSGEVQRFVCEKGRGEENVMGEEGENVGEMEEKWEGEEMGEQGAE</sequence>
<feature type="region of interest" description="Disordered" evidence="1">
    <location>
        <begin position="635"/>
        <end position="661"/>
    </location>
</feature>
<evidence type="ECO:0000313" key="2">
    <source>
        <dbReference type="EMBL" id="EST48172.1"/>
    </source>
</evidence>
<proteinExistence type="predicted"/>
<evidence type="ECO:0000313" key="4">
    <source>
        <dbReference type="Proteomes" id="UP000018208"/>
    </source>
</evidence>
<gene>
    <name evidence="2" type="ORF">SS50377_11690</name>
    <name evidence="3" type="ORF">SS50377_20570</name>
</gene>
<reference evidence="3" key="2">
    <citation type="submission" date="2020-12" db="EMBL/GenBank/DDBJ databases">
        <title>New Spironucleus salmonicida genome in near-complete chromosomes.</title>
        <authorList>
            <person name="Xu F."/>
            <person name="Kurt Z."/>
            <person name="Jimenez-Gonzalez A."/>
            <person name="Astvaldsson A."/>
            <person name="Andersson J.O."/>
            <person name="Svard S.G."/>
        </authorList>
    </citation>
    <scope>NUCLEOTIDE SEQUENCE</scope>
    <source>
        <strain evidence="3">ATCC 50377</strain>
    </source>
</reference>
<dbReference type="EMBL" id="KI545999">
    <property type="protein sequence ID" value="EST48172.1"/>
    <property type="molecule type" value="Genomic_DNA"/>
</dbReference>
<dbReference type="Proteomes" id="UP000018208">
    <property type="component" value="Unassembled WGS sequence"/>
</dbReference>
<reference evidence="2 3" key="1">
    <citation type="journal article" date="2014" name="PLoS Genet.">
        <title>The Genome of Spironucleus salmonicida Highlights a Fish Pathogen Adapted to Fluctuating Environments.</title>
        <authorList>
            <person name="Xu F."/>
            <person name="Jerlstrom-Hultqvist J."/>
            <person name="Einarsson E."/>
            <person name="Astvaldsson A."/>
            <person name="Svard S.G."/>
            <person name="Andersson J.O."/>
        </authorList>
    </citation>
    <scope>NUCLEOTIDE SEQUENCE</scope>
    <source>
        <strain evidence="3">ATCC 50377</strain>
    </source>
</reference>
<name>V6LU86_9EUKA</name>
<dbReference type="AlphaFoldDB" id="V6LU86"/>
<accession>V6LU86</accession>
<evidence type="ECO:0000313" key="3">
    <source>
        <dbReference type="EMBL" id="KAH0577219.1"/>
    </source>
</evidence>
<keyword evidence="4" id="KW-1185">Reference proteome</keyword>
<dbReference type="EMBL" id="AUWU02000001">
    <property type="protein sequence ID" value="KAH0577219.1"/>
    <property type="molecule type" value="Genomic_DNA"/>
</dbReference>
<organism evidence="2">
    <name type="scientific">Spironucleus salmonicida</name>
    <dbReference type="NCBI Taxonomy" id="348837"/>
    <lineage>
        <taxon>Eukaryota</taxon>
        <taxon>Metamonada</taxon>
        <taxon>Diplomonadida</taxon>
        <taxon>Hexamitidae</taxon>
        <taxon>Hexamitinae</taxon>
        <taxon>Spironucleus</taxon>
    </lineage>
</organism>
<protein>
    <submittedName>
        <fullName evidence="2">Uncharacterized protein</fullName>
    </submittedName>
</protein>